<reference evidence="2" key="2">
    <citation type="submission" date="2015-03" db="UniProtKB">
        <authorList>
            <consortium name="EnsemblPlants"/>
        </authorList>
    </citation>
    <scope>IDENTIFICATION</scope>
</reference>
<keyword evidence="3" id="KW-1185">Reference proteome</keyword>
<dbReference type="Proteomes" id="UP000026960">
    <property type="component" value="Chromosome 9"/>
</dbReference>
<evidence type="ECO:0000313" key="3">
    <source>
        <dbReference type="Proteomes" id="UP000026960"/>
    </source>
</evidence>
<dbReference type="PaxDb" id="65489-OBART09G16980.1"/>
<feature type="region of interest" description="Disordered" evidence="1">
    <location>
        <begin position="68"/>
        <end position="90"/>
    </location>
</feature>
<dbReference type="AlphaFoldDB" id="A0A0D3H938"/>
<organism evidence="2">
    <name type="scientific">Oryza barthii</name>
    <dbReference type="NCBI Taxonomy" id="65489"/>
    <lineage>
        <taxon>Eukaryota</taxon>
        <taxon>Viridiplantae</taxon>
        <taxon>Streptophyta</taxon>
        <taxon>Embryophyta</taxon>
        <taxon>Tracheophyta</taxon>
        <taxon>Spermatophyta</taxon>
        <taxon>Magnoliopsida</taxon>
        <taxon>Liliopsida</taxon>
        <taxon>Poales</taxon>
        <taxon>Poaceae</taxon>
        <taxon>BOP clade</taxon>
        <taxon>Oryzoideae</taxon>
        <taxon>Oryzeae</taxon>
        <taxon>Oryzinae</taxon>
        <taxon>Oryza</taxon>
    </lineage>
</organism>
<reference evidence="2" key="1">
    <citation type="journal article" date="2009" name="Rice">
        <title>De Novo Next Generation Sequencing of Plant Genomes.</title>
        <authorList>
            <person name="Rounsley S."/>
            <person name="Marri P.R."/>
            <person name="Yu Y."/>
            <person name="He R."/>
            <person name="Sisneros N."/>
            <person name="Goicoechea J.L."/>
            <person name="Lee S.J."/>
            <person name="Angelova A."/>
            <person name="Kudrna D."/>
            <person name="Luo M."/>
            <person name="Affourtit J."/>
            <person name="Desany B."/>
            <person name="Knight J."/>
            <person name="Niazi F."/>
            <person name="Egholm M."/>
            <person name="Wing R.A."/>
        </authorList>
    </citation>
    <scope>NUCLEOTIDE SEQUENCE [LARGE SCALE GENOMIC DNA]</scope>
    <source>
        <strain evidence="2">cv. IRGC 105608</strain>
    </source>
</reference>
<protein>
    <submittedName>
        <fullName evidence="2">Uncharacterized protein</fullName>
    </submittedName>
</protein>
<evidence type="ECO:0000313" key="2">
    <source>
        <dbReference type="EnsemblPlants" id="OBART09G16980.1"/>
    </source>
</evidence>
<proteinExistence type="predicted"/>
<dbReference type="Gramene" id="OBART09G16980.1">
    <property type="protein sequence ID" value="OBART09G16980.1"/>
    <property type="gene ID" value="OBART09G16980"/>
</dbReference>
<name>A0A0D3H938_9ORYZ</name>
<dbReference type="HOGENOM" id="CLU_2174865_0_0_1"/>
<sequence>MGRMIPWRAAKERAEEQTQSGPPQWRLKLPWPNKKTTAAPRRRKTEYQGKNTILLCWSPEKSWTADTTSSHANLENLKPHTPKSRASSTYPMSTVGIESIGTSFNNSIHD</sequence>
<evidence type="ECO:0000256" key="1">
    <source>
        <dbReference type="SAM" id="MobiDB-lite"/>
    </source>
</evidence>
<accession>A0A0D3H938</accession>
<dbReference type="EnsemblPlants" id="OBART09G16980.1">
    <property type="protein sequence ID" value="OBART09G16980.1"/>
    <property type="gene ID" value="OBART09G16980"/>
</dbReference>
<feature type="region of interest" description="Disordered" evidence="1">
    <location>
        <begin position="1"/>
        <end position="45"/>
    </location>
</feature>